<proteinExistence type="predicted"/>
<evidence type="ECO:0000259" key="6">
    <source>
        <dbReference type="PROSITE" id="PS50089"/>
    </source>
</evidence>
<dbReference type="EMBL" id="JARKHS020000767">
    <property type="protein sequence ID" value="KAK8788460.1"/>
    <property type="molecule type" value="Genomic_DNA"/>
</dbReference>
<organism evidence="7 8">
    <name type="scientific">Amblyomma americanum</name>
    <name type="common">Lone star tick</name>
    <dbReference type="NCBI Taxonomy" id="6943"/>
    <lineage>
        <taxon>Eukaryota</taxon>
        <taxon>Metazoa</taxon>
        <taxon>Ecdysozoa</taxon>
        <taxon>Arthropoda</taxon>
        <taxon>Chelicerata</taxon>
        <taxon>Arachnida</taxon>
        <taxon>Acari</taxon>
        <taxon>Parasitiformes</taxon>
        <taxon>Ixodida</taxon>
        <taxon>Ixodoidea</taxon>
        <taxon>Ixodidae</taxon>
        <taxon>Amblyomminae</taxon>
        <taxon>Amblyomma</taxon>
    </lineage>
</organism>
<evidence type="ECO:0000256" key="2">
    <source>
        <dbReference type="ARBA" id="ARBA00022771"/>
    </source>
</evidence>
<gene>
    <name evidence="7" type="ORF">V5799_021762</name>
</gene>
<dbReference type="PROSITE" id="PS50089">
    <property type="entry name" value="ZF_RING_2"/>
    <property type="match status" value="1"/>
</dbReference>
<comment type="caution">
    <text evidence="7">The sequence shown here is derived from an EMBL/GenBank/DDBJ whole genome shotgun (WGS) entry which is preliminary data.</text>
</comment>
<dbReference type="InterPro" id="IPR017907">
    <property type="entry name" value="Znf_RING_CS"/>
</dbReference>
<dbReference type="InterPro" id="IPR001841">
    <property type="entry name" value="Znf_RING"/>
</dbReference>
<evidence type="ECO:0000313" key="7">
    <source>
        <dbReference type="EMBL" id="KAK8788460.1"/>
    </source>
</evidence>
<evidence type="ECO:0000256" key="3">
    <source>
        <dbReference type="ARBA" id="ARBA00022833"/>
    </source>
</evidence>
<accession>A0AAQ4FMJ1</accession>
<dbReference type="GO" id="GO:0008270">
    <property type="term" value="F:zinc ion binding"/>
    <property type="evidence" value="ECO:0007669"/>
    <property type="project" value="UniProtKB-KW"/>
</dbReference>
<dbReference type="PANTHER" id="PTHR13524">
    <property type="entry name" value="MYOTUBULARIN-RELATED"/>
    <property type="match status" value="1"/>
</dbReference>
<reference evidence="7 8" key="1">
    <citation type="journal article" date="2023" name="Arcadia Sci">
        <title>De novo assembly of a long-read Amblyomma americanum tick genome.</title>
        <authorList>
            <person name="Chou S."/>
            <person name="Poskanzer K.E."/>
            <person name="Rollins M."/>
            <person name="Thuy-Boun P.S."/>
        </authorList>
    </citation>
    <scope>NUCLEOTIDE SEQUENCE [LARGE SCALE GENOMIC DNA]</scope>
    <source>
        <strain evidence="7">F_SG_1</strain>
        <tissue evidence="7">Salivary glands</tissue>
    </source>
</reference>
<dbReference type="PANTHER" id="PTHR13524:SF2">
    <property type="entry name" value="MYOTUBULARIN-RELATED PROTEIN 14"/>
    <property type="match status" value="1"/>
</dbReference>
<dbReference type="AlphaFoldDB" id="A0AAQ4FMJ1"/>
<evidence type="ECO:0000256" key="1">
    <source>
        <dbReference type="ARBA" id="ARBA00022723"/>
    </source>
</evidence>
<dbReference type="PROSITE" id="PS00518">
    <property type="entry name" value="ZF_RING_1"/>
    <property type="match status" value="1"/>
</dbReference>
<dbReference type="SUPFAM" id="SSF52799">
    <property type="entry name" value="(Phosphotyrosine protein) phosphatases II"/>
    <property type="match status" value="1"/>
</dbReference>
<feature type="region of interest" description="Disordered" evidence="5">
    <location>
        <begin position="1"/>
        <end position="32"/>
    </location>
</feature>
<dbReference type="GO" id="GO:0004438">
    <property type="term" value="F:phosphatidylinositol-3-phosphate phosphatase activity"/>
    <property type="evidence" value="ECO:0007669"/>
    <property type="project" value="InterPro"/>
</dbReference>
<dbReference type="SUPFAM" id="SSF57850">
    <property type="entry name" value="RING/U-box"/>
    <property type="match status" value="1"/>
</dbReference>
<dbReference type="InterPro" id="IPR039802">
    <property type="entry name" value="MTMR14"/>
</dbReference>
<dbReference type="Proteomes" id="UP001321473">
    <property type="component" value="Unassembled WGS sequence"/>
</dbReference>
<feature type="region of interest" description="Disordered" evidence="5">
    <location>
        <begin position="551"/>
        <end position="647"/>
    </location>
</feature>
<dbReference type="Gene3D" id="3.30.40.10">
    <property type="entry name" value="Zinc/RING finger domain, C3HC4 (zinc finger)"/>
    <property type="match status" value="1"/>
</dbReference>
<keyword evidence="1" id="KW-0479">Metal-binding</keyword>
<feature type="region of interest" description="Disordered" evidence="5">
    <location>
        <begin position="187"/>
        <end position="213"/>
    </location>
</feature>
<feature type="compositionally biased region" description="Low complexity" evidence="5">
    <location>
        <begin position="588"/>
        <end position="598"/>
    </location>
</feature>
<evidence type="ECO:0000313" key="8">
    <source>
        <dbReference type="Proteomes" id="UP001321473"/>
    </source>
</evidence>
<evidence type="ECO:0000256" key="5">
    <source>
        <dbReference type="SAM" id="MobiDB-lite"/>
    </source>
</evidence>
<protein>
    <recommendedName>
        <fullName evidence="6">RING-type domain-containing protein</fullName>
    </recommendedName>
</protein>
<keyword evidence="3" id="KW-0862">Zinc</keyword>
<feature type="domain" description="RING-type" evidence="6">
    <location>
        <begin position="68"/>
        <end position="112"/>
    </location>
</feature>
<dbReference type="SMART" id="SM00184">
    <property type="entry name" value="RING"/>
    <property type="match status" value="1"/>
</dbReference>
<keyword evidence="8" id="KW-1185">Reference proteome</keyword>
<feature type="compositionally biased region" description="Polar residues" evidence="5">
    <location>
        <begin position="1"/>
        <end position="28"/>
    </location>
</feature>
<evidence type="ECO:0000256" key="4">
    <source>
        <dbReference type="PROSITE-ProRule" id="PRU00175"/>
    </source>
</evidence>
<dbReference type="InterPro" id="IPR029021">
    <property type="entry name" value="Prot-tyrosine_phosphatase-like"/>
</dbReference>
<keyword evidence="2 4" id="KW-0863">Zinc-finger</keyword>
<feature type="compositionally biased region" description="Basic and acidic residues" evidence="5">
    <location>
        <begin position="385"/>
        <end position="398"/>
    </location>
</feature>
<feature type="region of interest" description="Disordered" evidence="5">
    <location>
        <begin position="377"/>
        <end position="405"/>
    </location>
</feature>
<dbReference type="InterPro" id="IPR013083">
    <property type="entry name" value="Znf_RING/FYVE/PHD"/>
</dbReference>
<name>A0AAQ4FMJ1_AMBAM</name>
<sequence>MDHVPSTSKSRPGVGSSVQKIPSTNYPTAQREDTAEFRGRWHILRGYCSLLDGRPIPFRQPLPDSLVCSACQEVVPTIRMLPCGHSMCFCCLDMLITNPGHVDYTGVCPEDDVRFTARDVQKLQFSLEHLMHLEVCCPNLKFGCAFQCKLRELLNRNLVHCTYHPKSCDHSQWEDVHPRDVVQHWNACSGSPEKGNDSGNDAVGENDEAASSETAELVVGNPLSAPITNVVEEMLDPIIDKMKKILDLFKNTVQGLCQAHSLEELTKLLELLDRLSRVIDNDKGSLSSTYPGRIVSLALPSQGTGDETADSNAHKLRTEKLRGHMEKARVARARTRFAVPVILYDGKNICRSATLSGGLEIYGRTIIKFLETAGGSDAAAASGGRAKDEEAVPEKDDSASDEAGGTLHGELRREDILLLQELSVGQICDLMVEGKKAKYNMNVTSSEKVDKWNRYQDFTIFKLPYPGCEFFEQYKNKEYKAEGLVFDWDQHFIDVDLNVPEDVSSELGIDWTMYKIFFFCFNMLKYIDTEEFSVVSLSPIPHLQLSRELSPKKIGGATMPDVPDRPPSGEISSEPKSPLSLAKTQRRSSGSSTLSSGSWHIVDEAGSENSGHELSPKKRKICGDTDESTSTTDGTMPRTKLGQRRRERLREVRRLVSSAYQCVMADKINEASRGSYWASSLFSVASSLLWQGGASGPSN</sequence>